<organism evidence="3 4">
    <name type="scientific">Colletotrichum asianum</name>
    <dbReference type="NCBI Taxonomy" id="702518"/>
    <lineage>
        <taxon>Eukaryota</taxon>
        <taxon>Fungi</taxon>
        <taxon>Dikarya</taxon>
        <taxon>Ascomycota</taxon>
        <taxon>Pezizomycotina</taxon>
        <taxon>Sordariomycetes</taxon>
        <taxon>Hypocreomycetidae</taxon>
        <taxon>Glomerellales</taxon>
        <taxon>Glomerellaceae</taxon>
        <taxon>Colletotrichum</taxon>
        <taxon>Colletotrichum gloeosporioides species complex</taxon>
    </lineage>
</organism>
<proteinExistence type="predicted"/>
<dbReference type="Proteomes" id="UP000434172">
    <property type="component" value="Unassembled WGS sequence"/>
</dbReference>
<keyword evidence="2" id="KW-0472">Membrane</keyword>
<dbReference type="AlphaFoldDB" id="A0A8H3W3U7"/>
<keyword evidence="2" id="KW-1133">Transmembrane helix</keyword>
<sequence>MSGHPPSPPQPPLPGSRTPLDPPSPASVWVADNWHSVIFGTVTSHFLHFRYLNSHHKPDPNPVKNARFWAGLGGAWMVSYLGIITVIAISQARVDHFRHPDNRNQYRQT</sequence>
<evidence type="ECO:0000256" key="1">
    <source>
        <dbReference type="SAM" id="MobiDB-lite"/>
    </source>
</evidence>
<protein>
    <submittedName>
        <fullName evidence="3">Uncharacterized protein</fullName>
    </submittedName>
</protein>
<name>A0A8H3W3U7_9PEZI</name>
<gene>
    <name evidence="3" type="ORF">GQ607_015028</name>
</gene>
<keyword evidence="2" id="KW-0812">Transmembrane</keyword>
<dbReference type="EMBL" id="WOWK01000124">
    <property type="protein sequence ID" value="KAF0317718.1"/>
    <property type="molecule type" value="Genomic_DNA"/>
</dbReference>
<reference evidence="3 4" key="1">
    <citation type="submission" date="2019-12" db="EMBL/GenBank/DDBJ databases">
        <title>A genome sequence resource for the geographically widespread anthracnose pathogen Colletotrichum asianum.</title>
        <authorList>
            <person name="Meng Y."/>
        </authorList>
    </citation>
    <scope>NUCLEOTIDE SEQUENCE [LARGE SCALE GENOMIC DNA]</scope>
    <source>
        <strain evidence="3 4">ICMP 18580</strain>
    </source>
</reference>
<feature type="region of interest" description="Disordered" evidence="1">
    <location>
        <begin position="1"/>
        <end position="24"/>
    </location>
</feature>
<dbReference type="OrthoDB" id="4801050at2759"/>
<keyword evidence="4" id="KW-1185">Reference proteome</keyword>
<evidence type="ECO:0000313" key="4">
    <source>
        <dbReference type="Proteomes" id="UP000434172"/>
    </source>
</evidence>
<feature type="transmembrane region" description="Helical" evidence="2">
    <location>
        <begin position="68"/>
        <end position="89"/>
    </location>
</feature>
<accession>A0A8H3W3U7</accession>
<evidence type="ECO:0000313" key="3">
    <source>
        <dbReference type="EMBL" id="KAF0317718.1"/>
    </source>
</evidence>
<evidence type="ECO:0000256" key="2">
    <source>
        <dbReference type="SAM" id="Phobius"/>
    </source>
</evidence>
<comment type="caution">
    <text evidence="3">The sequence shown here is derived from an EMBL/GenBank/DDBJ whole genome shotgun (WGS) entry which is preliminary data.</text>
</comment>